<comment type="catalytic activity">
    <reaction evidence="6">
        <text>taurine + pyruvate = sulfoacetaldehyde + L-alanine</text>
        <dbReference type="Rhea" id="RHEA:10420"/>
        <dbReference type="ChEBI" id="CHEBI:15361"/>
        <dbReference type="ChEBI" id="CHEBI:57972"/>
        <dbReference type="ChEBI" id="CHEBI:58246"/>
        <dbReference type="ChEBI" id="CHEBI:507393"/>
        <dbReference type="EC" id="2.6.1.77"/>
    </reaction>
    <physiologicalReaction direction="left-to-right" evidence="6">
        <dbReference type="Rhea" id="RHEA:10421"/>
    </physiologicalReaction>
</comment>
<dbReference type="InterPro" id="IPR004636">
    <property type="entry name" value="AcOrn/SuccOrn_fam"/>
</dbReference>
<dbReference type="CDD" id="cd00610">
    <property type="entry name" value="OAT_like"/>
    <property type="match status" value="1"/>
</dbReference>
<feature type="binding site" evidence="7">
    <location>
        <position position="281"/>
    </location>
    <ligand>
        <name>pyridoxal 5'-phosphate</name>
        <dbReference type="ChEBI" id="CHEBI:597326"/>
    </ligand>
</feature>
<dbReference type="NCBIfam" id="NF002325">
    <property type="entry name" value="PRK01278.1"/>
    <property type="match status" value="1"/>
</dbReference>
<comment type="catalytic activity">
    <reaction evidence="7">
        <text>N(2)-acetyl-L-ornithine + 2-oxoglutarate = N-acetyl-L-glutamate 5-semialdehyde + L-glutamate</text>
        <dbReference type="Rhea" id="RHEA:18049"/>
        <dbReference type="ChEBI" id="CHEBI:16810"/>
        <dbReference type="ChEBI" id="CHEBI:29123"/>
        <dbReference type="ChEBI" id="CHEBI:29985"/>
        <dbReference type="ChEBI" id="CHEBI:57805"/>
        <dbReference type="EC" id="2.6.1.11"/>
    </reaction>
</comment>
<dbReference type="Pfam" id="PF00202">
    <property type="entry name" value="Aminotran_3"/>
    <property type="match status" value="1"/>
</dbReference>
<evidence type="ECO:0000256" key="5">
    <source>
        <dbReference type="ARBA" id="ARBA00023317"/>
    </source>
</evidence>
<keyword evidence="1 7" id="KW-0032">Aminotransferase</keyword>
<evidence type="ECO:0000256" key="4">
    <source>
        <dbReference type="ARBA" id="ARBA00022898"/>
    </source>
</evidence>
<dbReference type="Gene3D" id="3.40.640.10">
    <property type="entry name" value="Type I PLP-dependent aspartate aminotransferase-like (Major domain)"/>
    <property type="match status" value="1"/>
</dbReference>
<comment type="miscellaneous">
    <text evidence="7">May also have succinyldiaminopimelate aminotransferase activity, thus carrying out the corresponding step in lysine biosynthesis.</text>
</comment>
<comment type="subunit">
    <text evidence="7">Homodimer.</text>
</comment>
<dbReference type="InterPro" id="IPR005814">
    <property type="entry name" value="Aminotrans_3"/>
</dbReference>
<keyword evidence="2 7" id="KW-0028">Amino-acid biosynthesis</keyword>
<dbReference type="InterPro" id="IPR015422">
    <property type="entry name" value="PyrdxlP-dep_Trfase_small"/>
</dbReference>
<comment type="cofactor">
    <cofactor evidence="7">
        <name>pyridoxal 5'-phosphate</name>
        <dbReference type="ChEBI" id="CHEBI:597326"/>
    </cofactor>
    <text evidence="7">Binds 1 pyridoxal phosphate per subunit.</text>
</comment>
<dbReference type="InterPro" id="IPR015421">
    <property type="entry name" value="PyrdxlP-dep_Trfase_major"/>
</dbReference>
<keyword evidence="7" id="KW-0055">Arginine biosynthesis</keyword>
<organism evidence="8">
    <name type="scientific">Desulfobacca acetoxidans</name>
    <dbReference type="NCBI Taxonomy" id="60893"/>
    <lineage>
        <taxon>Bacteria</taxon>
        <taxon>Pseudomonadati</taxon>
        <taxon>Thermodesulfobacteriota</taxon>
        <taxon>Desulfobaccia</taxon>
        <taxon>Desulfobaccales</taxon>
        <taxon>Desulfobaccaceae</taxon>
        <taxon>Desulfobacca</taxon>
    </lineage>
</organism>
<feature type="binding site" evidence="7">
    <location>
        <begin position="223"/>
        <end position="226"/>
    </location>
    <ligand>
        <name>pyridoxal 5'-phosphate</name>
        <dbReference type="ChEBI" id="CHEBI:597326"/>
    </ligand>
</feature>
<dbReference type="GO" id="GO:0006526">
    <property type="term" value="P:L-arginine biosynthetic process"/>
    <property type="evidence" value="ECO:0007669"/>
    <property type="project" value="UniProtKB-UniRule"/>
</dbReference>
<keyword evidence="5" id="KW-0670">Pyruvate</keyword>
<comment type="pathway">
    <text evidence="7">Amino-acid biosynthesis; L-arginine biosynthesis; N(2)-acetyl-L-ornithine from L-glutamate: step 4/4.</text>
</comment>
<dbReference type="FunFam" id="3.40.640.10:FF:000004">
    <property type="entry name" value="Acetylornithine aminotransferase"/>
    <property type="match status" value="1"/>
</dbReference>
<accession>A0A7C5ERW4</accession>
<dbReference type="GO" id="GO:0030170">
    <property type="term" value="F:pyridoxal phosphate binding"/>
    <property type="evidence" value="ECO:0007669"/>
    <property type="project" value="InterPro"/>
</dbReference>
<dbReference type="HAMAP" id="MF_01107">
    <property type="entry name" value="ArgD_aminotrans_3"/>
    <property type="match status" value="1"/>
</dbReference>
<dbReference type="PANTHER" id="PTHR11986:SF79">
    <property type="entry name" value="ACETYLORNITHINE AMINOTRANSFERASE, MITOCHONDRIAL"/>
    <property type="match status" value="1"/>
</dbReference>
<dbReference type="EMBL" id="DTKJ01000012">
    <property type="protein sequence ID" value="HGZ10804.1"/>
    <property type="molecule type" value="Genomic_DNA"/>
</dbReference>
<dbReference type="GO" id="GO:0003992">
    <property type="term" value="F:N2-acetyl-L-ornithine:2-oxoglutarate 5-aminotransferase activity"/>
    <property type="evidence" value="ECO:0007669"/>
    <property type="project" value="UniProtKB-UniRule"/>
</dbReference>
<reference evidence="8" key="1">
    <citation type="journal article" date="2020" name="mSystems">
        <title>Genome- and Community-Level Interaction Insights into Carbon Utilization and Element Cycling Functions of Hydrothermarchaeota in Hydrothermal Sediment.</title>
        <authorList>
            <person name="Zhou Z."/>
            <person name="Liu Y."/>
            <person name="Xu W."/>
            <person name="Pan J."/>
            <person name="Luo Z.H."/>
            <person name="Li M."/>
        </authorList>
    </citation>
    <scope>NUCLEOTIDE SEQUENCE [LARGE SCALE GENOMIC DNA]</scope>
    <source>
        <strain evidence="8">SpSt-853</strain>
    </source>
</reference>
<feature type="modified residue" description="N6-(pyridoxal phosphate)lysine" evidence="7">
    <location>
        <position position="252"/>
    </location>
</feature>
<feature type="binding site" evidence="7">
    <location>
        <position position="141"/>
    </location>
    <ligand>
        <name>N(2)-acetyl-L-ornithine</name>
        <dbReference type="ChEBI" id="CHEBI:57805"/>
    </ligand>
</feature>
<dbReference type="GO" id="GO:0042802">
    <property type="term" value="F:identical protein binding"/>
    <property type="evidence" value="ECO:0007669"/>
    <property type="project" value="TreeGrafter"/>
</dbReference>
<keyword evidence="3 7" id="KW-0808">Transferase</keyword>
<dbReference type="PROSITE" id="PS00600">
    <property type="entry name" value="AA_TRANSFER_CLASS_3"/>
    <property type="match status" value="1"/>
</dbReference>
<evidence type="ECO:0000313" key="8">
    <source>
        <dbReference type="EMBL" id="HGZ10804.1"/>
    </source>
</evidence>
<keyword evidence="7" id="KW-0963">Cytoplasm</keyword>
<dbReference type="NCBIfam" id="TIGR00707">
    <property type="entry name" value="argD"/>
    <property type="match status" value="1"/>
</dbReference>
<proteinExistence type="inferred from homology"/>
<dbReference type="EC" id="2.6.1.11" evidence="7"/>
<dbReference type="PIRSF" id="PIRSF000521">
    <property type="entry name" value="Transaminase_4ab_Lys_Orn"/>
    <property type="match status" value="1"/>
</dbReference>
<dbReference type="AlphaFoldDB" id="A0A7C5ERW4"/>
<feature type="binding site" evidence="7">
    <location>
        <begin position="105"/>
        <end position="106"/>
    </location>
    <ligand>
        <name>pyridoxal 5'-phosphate</name>
        <dbReference type="ChEBI" id="CHEBI:597326"/>
    </ligand>
</feature>
<dbReference type="SUPFAM" id="SSF53383">
    <property type="entry name" value="PLP-dependent transferases"/>
    <property type="match status" value="1"/>
</dbReference>
<feature type="binding site" evidence="7">
    <location>
        <position position="138"/>
    </location>
    <ligand>
        <name>pyridoxal 5'-phosphate</name>
        <dbReference type="ChEBI" id="CHEBI:597326"/>
    </ligand>
</feature>
<feature type="binding site" evidence="7">
    <location>
        <position position="280"/>
    </location>
    <ligand>
        <name>N(2)-acetyl-L-ornithine</name>
        <dbReference type="ChEBI" id="CHEBI:57805"/>
    </ligand>
</feature>
<dbReference type="GO" id="GO:0005737">
    <property type="term" value="C:cytoplasm"/>
    <property type="evidence" value="ECO:0007669"/>
    <property type="project" value="UniProtKB-SubCell"/>
</dbReference>
<dbReference type="Gene3D" id="3.90.1150.10">
    <property type="entry name" value="Aspartate Aminotransferase, domain 1"/>
    <property type="match status" value="1"/>
</dbReference>
<comment type="subcellular location">
    <subcellularLocation>
        <location evidence="7">Cytoplasm</location>
    </subcellularLocation>
</comment>
<dbReference type="InterPro" id="IPR050103">
    <property type="entry name" value="Class-III_PLP-dep_AT"/>
</dbReference>
<dbReference type="GO" id="GO:0031299">
    <property type="term" value="F:taurine-pyruvate aminotransferase activity"/>
    <property type="evidence" value="ECO:0007669"/>
    <property type="project" value="UniProtKB-EC"/>
</dbReference>
<dbReference type="PANTHER" id="PTHR11986">
    <property type="entry name" value="AMINOTRANSFERASE CLASS III"/>
    <property type="match status" value="1"/>
</dbReference>
<evidence type="ECO:0000256" key="2">
    <source>
        <dbReference type="ARBA" id="ARBA00022605"/>
    </source>
</evidence>
<protein>
    <recommendedName>
        <fullName evidence="7">Acetylornithine aminotransferase</fullName>
        <shortName evidence="7">ACOAT</shortName>
        <ecNumber evidence="7">2.6.1.11</ecNumber>
    </recommendedName>
</protein>
<comment type="caution">
    <text evidence="8">The sequence shown here is derived from an EMBL/GenBank/DDBJ whole genome shotgun (WGS) entry which is preliminary data.</text>
</comment>
<dbReference type="InterPro" id="IPR015424">
    <property type="entry name" value="PyrdxlP-dep_Trfase"/>
</dbReference>
<evidence type="ECO:0000256" key="6">
    <source>
        <dbReference type="ARBA" id="ARBA00052998"/>
    </source>
</evidence>
<evidence type="ECO:0000256" key="7">
    <source>
        <dbReference type="HAMAP-Rule" id="MF_01107"/>
    </source>
</evidence>
<keyword evidence="4 7" id="KW-0663">Pyridoxal phosphate</keyword>
<sequence>MTQQDWRARADKVLMQTYTRQPLVLVRGKGCRVWDAEGKEYLDFVAGLAVCNLGHGNFEVAKAASAQLYQLVHVSNLYYTIPMVELAEELVRLSFADRVFFCNSGAEAVEAAIKLCRRYSHERYGPNRYRIICMQNSFHGRTLGALSATGQEKFWQGFGPLLPGFVFVPLNDFPALKAALDETICAVLLEPVQGEGGIRLADPQYLKEVRHLCREQDVLLVFDEVQCGLGRTGRLFAHEHFGVTPDVMALAKALAGGLPMGALLATEAAAGALVPGSHASTFGGGPAIAMAALTSLKILKAPGFLAEVQKKGEYLHQKLEHLKQRFPVIREVRGLGLMWGLELDQEGTPLVNACRERGLLVNCTQGNVIRLLPPLVIDTATLDQGLTLLAQALEATYP</sequence>
<evidence type="ECO:0000256" key="1">
    <source>
        <dbReference type="ARBA" id="ARBA00022576"/>
    </source>
</evidence>
<dbReference type="UniPathway" id="UPA00068">
    <property type="reaction ID" value="UER00109"/>
</dbReference>
<gene>
    <name evidence="7" type="primary">argD</name>
    <name evidence="8" type="ORF">ENW48_01125</name>
</gene>
<comment type="similarity">
    <text evidence="7">Belongs to the class-III pyridoxal-phosphate-dependent aminotransferase family. ArgD subfamily.</text>
</comment>
<evidence type="ECO:0000256" key="3">
    <source>
        <dbReference type="ARBA" id="ARBA00022679"/>
    </source>
</evidence>
<dbReference type="InterPro" id="IPR049704">
    <property type="entry name" value="Aminotrans_3_PPA_site"/>
</dbReference>
<name>A0A7C5ERW4_9BACT</name>